<keyword evidence="1" id="KW-1185">Reference proteome</keyword>
<dbReference type="PANTHER" id="PTHR35510:SF1">
    <property type="entry name" value="DBH-LIKE MONOOXYGENASE"/>
    <property type="match status" value="1"/>
</dbReference>
<dbReference type="PANTHER" id="PTHR35510">
    <property type="entry name" value="DBH-LIKE MONOOXYGENASE"/>
    <property type="match status" value="1"/>
</dbReference>
<reference evidence="2" key="1">
    <citation type="submission" date="2025-08" db="UniProtKB">
        <authorList>
            <consortium name="RefSeq"/>
        </authorList>
    </citation>
    <scope>IDENTIFICATION</scope>
    <source>
        <tissue evidence="2">Fruit stalk</tissue>
    </source>
</reference>
<dbReference type="KEGG" id="dzi:111286258"/>
<protein>
    <submittedName>
        <fullName evidence="2">Uncharacterized protein LOC111286258</fullName>
    </submittedName>
</protein>
<dbReference type="GeneID" id="111286258"/>
<sequence>MKRKEFHDIIDDDLSFPSRSTKAMRLDGCQLLSITEEDPSIRAPLRLEYQQRPLPTPTTSNAPSIDANTMPSSQDRAIVLYNPSSTPFFKSPTSPDFSIIINSDFFPGLKDCLFWPQDPGAVKSMWNKVTGNGSTTEPNDCLAVVPWVAPQLLLTSGTETGTIAPLQPMEAEDVEGEMMDTDDNSVSTIVGKAFQDGEMLEGAEAFELWQQQQQKQHCLMPQFSQSMYNPVTW</sequence>
<gene>
    <name evidence="2" type="primary">LOC111286258</name>
</gene>
<evidence type="ECO:0000313" key="2">
    <source>
        <dbReference type="RefSeq" id="XP_022731877.1"/>
    </source>
</evidence>
<dbReference type="AlphaFoldDB" id="A0A6P5XV59"/>
<evidence type="ECO:0000313" key="1">
    <source>
        <dbReference type="Proteomes" id="UP000515121"/>
    </source>
</evidence>
<dbReference type="Proteomes" id="UP000515121">
    <property type="component" value="Unplaced"/>
</dbReference>
<accession>A0A6P5XV59</accession>
<name>A0A6P5XV59_DURZI</name>
<organism evidence="1 2">
    <name type="scientific">Durio zibethinus</name>
    <name type="common">Durian</name>
    <dbReference type="NCBI Taxonomy" id="66656"/>
    <lineage>
        <taxon>Eukaryota</taxon>
        <taxon>Viridiplantae</taxon>
        <taxon>Streptophyta</taxon>
        <taxon>Embryophyta</taxon>
        <taxon>Tracheophyta</taxon>
        <taxon>Spermatophyta</taxon>
        <taxon>Magnoliopsida</taxon>
        <taxon>eudicotyledons</taxon>
        <taxon>Gunneridae</taxon>
        <taxon>Pentapetalae</taxon>
        <taxon>rosids</taxon>
        <taxon>malvids</taxon>
        <taxon>Malvales</taxon>
        <taxon>Malvaceae</taxon>
        <taxon>Helicteroideae</taxon>
        <taxon>Durio</taxon>
    </lineage>
</organism>
<dbReference type="RefSeq" id="XP_022731877.1">
    <property type="nucleotide sequence ID" value="XM_022876142.1"/>
</dbReference>
<dbReference type="OrthoDB" id="1937743at2759"/>
<proteinExistence type="predicted"/>